<organism evidence="5 6">
    <name type="scientific">Collybiopsis confluens</name>
    <dbReference type="NCBI Taxonomy" id="2823264"/>
    <lineage>
        <taxon>Eukaryota</taxon>
        <taxon>Fungi</taxon>
        <taxon>Dikarya</taxon>
        <taxon>Basidiomycota</taxon>
        <taxon>Agaricomycotina</taxon>
        <taxon>Agaricomycetes</taxon>
        <taxon>Agaricomycetidae</taxon>
        <taxon>Agaricales</taxon>
        <taxon>Marasmiineae</taxon>
        <taxon>Omphalotaceae</taxon>
        <taxon>Collybiopsis</taxon>
    </lineage>
</organism>
<accession>A0A8H5H500</accession>
<dbReference type="InterPro" id="IPR050987">
    <property type="entry name" value="AtrR-like"/>
</dbReference>
<dbReference type="Gene3D" id="4.10.240.10">
    <property type="entry name" value="Zn(2)-C6 fungal-type DNA-binding domain"/>
    <property type="match status" value="1"/>
</dbReference>
<dbReference type="Pfam" id="PF00172">
    <property type="entry name" value="Zn_clus"/>
    <property type="match status" value="1"/>
</dbReference>
<feature type="domain" description="Zn(2)-C6 fungal-type" evidence="4">
    <location>
        <begin position="15"/>
        <end position="48"/>
    </location>
</feature>
<dbReference type="SMART" id="SM00066">
    <property type="entry name" value="GAL4"/>
    <property type="match status" value="1"/>
</dbReference>
<dbReference type="InterPro" id="IPR001138">
    <property type="entry name" value="Zn2Cys6_DnaBD"/>
</dbReference>
<gene>
    <name evidence="5" type="ORF">D9757_008888</name>
</gene>
<dbReference type="InterPro" id="IPR036864">
    <property type="entry name" value="Zn2-C6_fun-type_DNA-bd_sf"/>
</dbReference>
<dbReference type="SUPFAM" id="SSF57701">
    <property type="entry name" value="Zn2/Cys6 DNA-binding domain"/>
    <property type="match status" value="1"/>
</dbReference>
<dbReference type="GO" id="GO:0003677">
    <property type="term" value="F:DNA binding"/>
    <property type="evidence" value="ECO:0007669"/>
    <property type="project" value="InterPro"/>
</dbReference>
<dbReference type="PROSITE" id="PS50048">
    <property type="entry name" value="ZN2_CY6_FUNGAL_2"/>
    <property type="match status" value="1"/>
</dbReference>
<dbReference type="OrthoDB" id="4456959at2759"/>
<dbReference type="AlphaFoldDB" id="A0A8H5H500"/>
<keyword evidence="6" id="KW-1185">Reference proteome</keyword>
<dbReference type="PANTHER" id="PTHR46910:SF38">
    <property type="entry name" value="ZN(2)-C6 FUNGAL-TYPE DOMAIN-CONTAINING PROTEIN"/>
    <property type="match status" value="1"/>
</dbReference>
<dbReference type="GO" id="GO:0006351">
    <property type="term" value="P:DNA-templated transcription"/>
    <property type="evidence" value="ECO:0007669"/>
    <property type="project" value="InterPro"/>
</dbReference>
<reference evidence="5 6" key="1">
    <citation type="journal article" date="2020" name="ISME J.">
        <title>Uncovering the hidden diversity of litter-decomposition mechanisms in mushroom-forming fungi.</title>
        <authorList>
            <person name="Floudas D."/>
            <person name="Bentzer J."/>
            <person name="Ahren D."/>
            <person name="Johansson T."/>
            <person name="Persson P."/>
            <person name="Tunlid A."/>
        </authorList>
    </citation>
    <scope>NUCLEOTIDE SEQUENCE [LARGE SCALE GENOMIC DNA]</scope>
    <source>
        <strain evidence="5 6">CBS 406.79</strain>
    </source>
</reference>
<dbReference type="Proteomes" id="UP000518752">
    <property type="component" value="Unassembled WGS sequence"/>
</dbReference>
<keyword evidence="3" id="KW-1133">Transmembrane helix</keyword>
<dbReference type="InterPro" id="IPR007219">
    <property type="entry name" value="XnlR_reg_dom"/>
</dbReference>
<dbReference type="PANTHER" id="PTHR46910">
    <property type="entry name" value="TRANSCRIPTION FACTOR PDR1"/>
    <property type="match status" value="1"/>
</dbReference>
<dbReference type="CDD" id="cd12148">
    <property type="entry name" value="fungal_TF_MHR"/>
    <property type="match status" value="1"/>
</dbReference>
<dbReference type="SMART" id="SM00906">
    <property type="entry name" value="Fungal_trans"/>
    <property type="match status" value="1"/>
</dbReference>
<evidence type="ECO:0000256" key="3">
    <source>
        <dbReference type="SAM" id="Phobius"/>
    </source>
</evidence>
<proteinExistence type="predicted"/>
<name>A0A8H5H500_9AGAR</name>
<protein>
    <recommendedName>
        <fullName evidence="4">Zn(2)-C6 fungal-type domain-containing protein</fullName>
    </recommendedName>
</protein>
<evidence type="ECO:0000259" key="4">
    <source>
        <dbReference type="PROSITE" id="PS50048"/>
    </source>
</evidence>
<dbReference type="GO" id="GO:0000981">
    <property type="term" value="F:DNA-binding transcription factor activity, RNA polymerase II-specific"/>
    <property type="evidence" value="ECO:0007669"/>
    <property type="project" value="InterPro"/>
</dbReference>
<evidence type="ECO:0000313" key="5">
    <source>
        <dbReference type="EMBL" id="KAF5376828.1"/>
    </source>
</evidence>
<dbReference type="GO" id="GO:0008270">
    <property type="term" value="F:zinc ion binding"/>
    <property type="evidence" value="ECO:0007669"/>
    <property type="project" value="InterPro"/>
</dbReference>
<dbReference type="Pfam" id="PF04082">
    <property type="entry name" value="Fungal_trans"/>
    <property type="match status" value="1"/>
</dbReference>
<evidence type="ECO:0000256" key="2">
    <source>
        <dbReference type="ARBA" id="ARBA00023242"/>
    </source>
</evidence>
<evidence type="ECO:0000313" key="6">
    <source>
        <dbReference type="Proteomes" id="UP000518752"/>
    </source>
</evidence>
<keyword evidence="3" id="KW-0472">Membrane</keyword>
<dbReference type="EMBL" id="JAACJN010000087">
    <property type="protein sequence ID" value="KAF5376828.1"/>
    <property type="molecule type" value="Genomic_DNA"/>
</dbReference>
<dbReference type="PROSITE" id="PS00463">
    <property type="entry name" value="ZN2_CY6_FUNGAL_1"/>
    <property type="match status" value="1"/>
</dbReference>
<keyword evidence="3" id="KW-0812">Transmembrane</keyword>
<feature type="transmembrane region" description="Helical" evidence="3">
    <location>
        <begin position="541"/>
        <end position="563"/>
    </location>
</feature>
<dbReference type="CDD" id="cd00067">
    <property type="entry name" value="GAL4"/>
    <property type="match status" value="1"/>
</dbReference>
<evidence type="ECO:0000256" key="1">
    <source>
        <dbReference type="ARBA" id="ARBA00022723"/>
    </source>
</evidence>
<keyword evidence="2" id="KW-0539">Nucleus</keyword>
<keyword evidence="1" id="KW-0479">Metal-binding</keyword>
<sequence length="678" mass="76087">MSTGPSRPKRRNGTSCDTCKRRKVRCVGATPSNRSCDTCLAAKLACTYAGTFKNRVISKDYIERLESRLSELELLLKQTSVRDTEVPSTILLNSQEPSMDTSVGPGQDGEELRLSDEDFDSVAVIQQGISSLNVTPFHGRSSSSKLVSEVFEWKRQTSQLSASYDKSLSPVRLLKRSEFWSPYPWDSESTTLYNLFTFPERDLLDSLVALYFENVNYMYALLHRPKFEEYIARNYHLQDPQFANVVLLVLAIASRYSLDTRVILEGTESRLSAGWEWFSQVNIYNKQTLSIPTLFNLQAIVLYTIYVQNGPGQEEGWSLISSGLRLAQAIGAHRKKIYSSRLTVTDEQWKRVFWCLYHLDLQFALMLGRPCALHEEDFDLELPIDCDDEYWVTSTSGDFFEQPPDKPSKIAFIRSFLEANVILSYALRTMYSINKSKAFMGYAGQGWEERLVTELESRLNAWAAKIPPHLRFSPNIQDNIFFVQAAILNSVYHDLTILVHHPFVALGGRSSSITSSCLASCDRAAHACSNIASIVSRRAPLVLAPVLLHTAFTSAMILFFNLFSARRTGTSIDVADTIVCVDGCMRVLENAESRSWAAGQHRDILHNLAKLGDLPLVSASTLSVNHSVSAGNQDSPVELPPFSSPARPILTQVPPSTFDDDEQIRNMWNDAPIGMGFE</sequence>
<comment type="caution">
    <text evidence="5">The sequence shown here is derived from an EMBL/GenBank/DDBJ whole genome shotgun (WGS) entry which is preliminary data.</text>
</comment>